<dbReference type="Pfam" id="PF07852">
    <property type="entry name" value="DUF1642"/>
    <property type="match status" value="1"/>
</dbReference>
<dbReference type="EMBL" id="CABHMZ010000037">
    <property type="protein sequence ID" value="VUX13469.1"/>
    <property type="molecule type" value="Genomic_DNA"/>
</dbReference>
<sequence>MKYKLGDEVYLKGVITSINFCAEIKCLYEVKTADEFVTAAERHLEPINKEEAPLCLRNVLARLRGLPEHDREVWLKNIMDEFELDFSHAKWREGYEQGKFDGAVEAEKSNKVVIPQFVADIIEEYKDKGAPIIDIFTEKYSNEEYNTWLVNELNAYDRAARAWLDGYDVKQENRYVVTDGNHLYFKECQENVEIVILADEMSGTMNYVKKFDSKDEAQKVADVLGWKVQEVQNESKI</sequence>
<evidence type="ECO:0008006" key="3">
    <source>
        <dbReference type="Google" id="ProtNLM"/>
    </source>
</evidence>
<proteinExistence type="predicted"/>
<evidence type="ECO:0000313" key="1">
    <source>
        <dbReference type="EMBL" id="VUX13469.1"/>
    </source>
</evidence>
<reference evidence="1 2" key="1">
    <citation type="submission" date="2019-07" db="EMBL/GenBank/DDBJ databases">
        <authorList>
            <person name="Hibberd C M."/>
            <person name="Gehrig L. J."/>
            <person name="Chang H.-W."/>
            <person name="Venkatesh S."/>
        </authorList>
    </citation>
    <scope>NUCLEOTIDE SEQUENCE [LARGE SCALE GENOMIC DNA]</scope>
    <source>
        <strain evidence="1">Streptococcus_constellatus_SS_Bg39</strain>
    </source>
</reference>
<evidence type="ECO:0000313" key="2">
    <source>
        <dbReference type="Proteomes" id="UP000385544"/>
    </source>
</evidence>
<accession>A0A564U1X7</accession>
<dbReference type="OrthoDB" id="2243928at2"/>
<dbReference type="Proteomes" id="UP000385544">
    <property type="component" value="Unassembled WGS sequence"/>
</dbReference>
<dbReference type="InterPro" id="IPR012865">
    <property type="entry name" value="DUF1642"/>
</dbReference>
<name>A0A564U1X7_STRCV</name>
<organism evidence="1 2">
    <name type="scientific">Streptococcus constellatus</name>
    <dbReference type="NCBI Taxonomy" id="76860"/>
    <lineage>
        <taxon>Bacteria</taxon>
        <taxon>Bacillati</taxon>
        <taxon>Bacillota</taxon>
        <taxon>Bacilli</taxon>
        <taxon>Lactobacillales</taxon>
        <taxon>Streptococcaceae</taxon>
        <taxon>Streptococcus</taxon>
        <taxon>Streptococcus anginosus group</taxon>
    </lineage>
</organism>
<dbReference type="AlphaFoldDB" id="A0A564U1X7"/>
<protein>
    <recommendedName>
        <fullName evidence="3">DUF1642 domain-containing protein</fullName>
    </recommendedName>
</protein>
<dbReference type="RefSeq" id="WP_144211202.1">
    <property type="nucleotide sequence ID" value="NZ_CABHMZ010000037.1"/>
</dbReference>
<gene>
    <name evidence="1" type="ORF">SCSS39_00181</name>
</gene>